<protein>
    <submittedName>
        <fullName evidence="1">Uncharacterized protein</fullName>
    </submittedName>
</protein>
<dbReference type="AlphaFoldDB" id="A0AA40LRP8"/>
<evidence type="ECO:0000313" key="1">
    <source>
        <dbReference type="EMBL" id="KAK1343681.1"/>
    </source>
</evidence>
<sequence length="118" mass="12921">MERSDFAWDKGLELRLLGGGCAGFHLTPMTSLPLPTVSSSRLPMDVTSIKPVWPSQEVDSPPSTLLKNYQNVPRTEKVCDVLPGGLNCCLDCQDLKLRRTHAETLKGQSSQALSADEH</sequence>
<proteinExistence type="predicted"/>
<comment type="caution">
    <text evidence="1">The sequence shown here is derived from an EMBL/GenBank/DDBJ whole genome shotgun (WGS) entry which is preliminary data.</text>
</comment>
<evidence type="ECO:0000313" key="2">
    <source>
        <dbReference type="Proteomes" id="UP001177744"/>
    </source>
</evidence>
<keyword evidence="2" id="KW-1185">Reference proteome</keyword>
<dbReference type="Proteomes" id="UP001177744">
    <property type="component" value="Unassembled WGS sequence"/>
</dbReference>
<accession>A0AA40LRP8</accession>
<organism evidence="1 2">
    <name type="scientific">Cnephaeus nilssonii</name>
    <name type="common">Northern bat</name>
    <name type="synonym">Eptesicus nilssonii</name>
    <dbReference type="NCBI Taxonomy" id="3371016"/>
    <lineage>
        <taxon>Eukaryota</taxon>
        <taxon>Metazoa</taxon>
        <taxon>Chordata</taxon>
        <taxon>Craniata</taxon>
        <taxon>Vertebrata</taxon>
        <taxon>Euteleostomi</taxon>
        <taxon>Mammalia</taxon>
        <taxon>Eutheria</taxon>
        <taxon>Laurasiatheria</taxon>
        <taxon>Chiroptera</taxon>
        <taxon>Yangochiroptera</taxon>
        <taxon>Vespertilionidae</taxon>
        <taxon>Cnephaeus</taxon>
    </lineage>
</organism>
<reference evidence="1" key="1">
    <citation type="submission" date="2023-06" db="EMBL/GenBank/DDBJ databases">
        <title>Reference genome for the Northern bat (Eptesicus nilssonii), a most northern bat species.</title>
        <authorList>
            <person name="Laine V.N."/>
            <person name="Pulliainen A.T."/>
            <person name="Lilley T.M."/>
        </authorList>
    </citation>
    <scope>NUCLEOTIDE SEQUENCE</scope>
    <source>
        <strain evidence="1">BLF_Eptnil</strain>
        <tissue evidence="1">Kidney</tissue>
    </source>
</reference>
<dbReference type="EMBL" id="JAULJE010000004">
    <property type="protein sequence ID" value="KAK1343681.1"/>
    <property type="molecule type" value="Genomic_DNA"/>
</dbReference>
<gene>
    <name evidence="1" type="ORF">QTO34_014234</name>
</gene>
<name>A0AA40LRP8_CNENI</name>